<dbReference type="PANTHER" id="PTHR30472">
    <property type="entry name" value="FERRIC ENTEROBACTIN TRANSPORT SYSTEM PERMEASE PROTEIN"/>
    <property type="match status" value="1"/>
</dbReference>
<dbReference type="GO" id="GO:0033214">
    <property type="term" value="P:siderophore-iron import into cell"/>
    <property type="evidence" value="ECO:0007669"/>
    <property type="project" value="TreeGrafter"/>
</dbReference>
<feature type="transmembrane region" description="Helical" evidence="8">
    <location>
        <begin position="446"/>
        <end position="465"/>
    </location>
</feature>
<feature type="transmembrane region" description="Helical" evidence="8">
    <location>
        <begin position="87"/>
        <end position="107"/>
    </location>
</feature>
<dbReference type="Gene3D" id="1.10.3470.10">
    <property type="entry name" value="ABC transporter involved in vitamin B12 uptake, BtuC"/>
    <property type="match status" value="2"/>
</dbReference>
<evidence type="ECO:0000256" key="6">
    <source>
        <dbReference type="ARBA" id="ARBA00022989"/>
    </source>
</evidence>
<dbReference type="GO" id="GO:0022857">
    <property type="term" value="F:transmembrane transporter activity"/>
    <property type="evidence" value="ECO:0007669"/>
    <property type="project" value="InterPro"/>
</dbReference>
<feature type="transmembrane region" description="Helical" evidence="8">
    <location>
        <begin position="221"/>
        <end position="242"/>
    </location>
</feature>
<dbReference type="SUPFAM" id="SSF81345">
    <property type="entry name" value="ABC transporter involved in vitamin B12 uptake, BtuC"/>
    <property type="match status" value="2"/>
</dbReference>
<evidence type="ECO:0000256" key="7">
    <source>
        <dbReference type="ARBA" id="ARBA00023136"/>
    </source>
</evidence>
<dbReference type="Pfam" id="PF01032">
    <property type="entry name" value="FecCD"/>
    <property type="match status" value="2"/>
</dbReference>
<dbReference type="CDD" id="cd06550">
    <property type="entry name" value="TM_ABC_iron-siderophores_like"/>
    <property type="match status" value="2"/>
</dbReference>
<dbReference type="Proteomes" id="UP000199555">
    <property type="component" value="Unassembled WGS sequence"/>
</dbReference>
<dbReference type="STRING" id="525640.SAMN04487971_10312"/>
<feature type="transmembrane region" description="Helical" evidence="8">
    <location>
        <begin position="113"/>
        <end position="132"/>
    </location>
</feature>
<keyword evidence="6 8" id="KW-1133">Transmembrane helix</keyword>
<keyword evidence="4" id="KW-1003">Cell membrane</keyword>
<feature type="transmembrane region" description="Helical" evidence="8">
    <location>
        <begin position="542"/>
        <end position="560"/>
    </location>
</feature>
<keyword evidence="7 8" id="KW-0472">Membrane</keyword>
<proteinExistence type="inferred from homology"/>
<feature type="transmembrane region" description="Helical" evidence="8">
    <location>
        <begin position="389"/>
        <end position="409"/>
    </location>
</feature>
<feature type="transmembrane region" description="Helical" evidence="8">
    <location>
        <begin position="273"/>
        <end position="296"/>
    </location>
</feature>
<feature type="transmembrane region" description="Helical" evidence="8">
    <location>
        <begin position="566"/>
        <end position="590"/>
    </location>
</feature>
<reference evidence="10" key="1">
    <citation type="submission" date="2016-10" db="EMBL/GenBank/DDBJ databases">
        <authorList>
            <person name="Varghese N."/>
            <person name="Submissions S."/>
        </authorList>
    </citation>
    <scope>NUCLEOTIDE SEQUENCE [LARGE SCALE GENOMIC DNA]</scope>
    <source>
        <strain evidence="10">CGMCC 1.7655</strain>
    </source>
</reference>
<keyword evidence="10" id="KW-1185">Reference proteome</keyword>
<dbReference type="RefSeq" id="WP_090753107.1">
    <property type="nucleotide sequence ID" value="NZ_FNGE01000003.1"/>
</dbReference>
<protein>
    <submittedName>
        <fullName evidence="9">Iron complex transport system permease protein</fullName>
    </submittedName>
</protein>
<dbReference type="InterPro" id="IPR000522">
    <property type="entry name" value="ABC_transptr_permease_BtuC"/>
</dbReference>
<evidence type="ECO:0000256" key="4">
    <source>
        <dbReference type="ARBA" id="ARBA00022475"/>
    </source>
</evidence>
<evidence type="ECO:0000256" key="3">
    <source>
        <dbReference type="ARBA" id="ARBA00022448"/>
    </source>
</evidence>
<feature type="transmembrane region" description="Helical" evidence="8">
    <location>
        <begin position="302"/>
        <end position="321"/>
    </location>
</feature>
<sequence length="658" mass="65974">MTPALRLWLPLAAVLAGGLWLGAALQALPWAEWPGLPLQPGAMSLDQILMGFGLMPRGVIALLAGAALGLSGAILQAVLRNPVADPTTLGISSGAQLALVLATILAPDLLAGGRWPVAMTGAGLAAALVLAIGARRAFAPVTMVIAGMLVGMTASAIAAAVTLAQGQYLLSLVIWNGGSLVQQDWSGARALALVLVLGGLGAASLARPLRVLSLGAEGASGLGMNVALVRLAAVALAVWIAASVSAELGLVGFVGLAAPALARTFGARDMVQVLTLSPLIGAVILSVCDGLVLLVAGTSGEMFPTGALTGLLGGPLLIWLLPRLRGSTPPGTEAAEGPAPRLTRPGRLLGALAAGLLAAVVVLVWIGRVPGGWAVLDWQSFRDFLPMRLPRLVAAASAGAALALAGAILQRLTVNPLASPEVLGVSGGASLGFAAVIFAVPAPGALMLNAGTIAGAILALALVAAFVSRREMPSERILLAGIAVSALASSVLSAMMAAGDARAWAILGWLSGSSFTVRTGGALALAAVAMMLWASALAARRWLGVLPLGAGVAGGLGLPLRNARLALILLAGVATGAATVFVGPLSFVGLMAPHLSRRLGLARPGHHVTGAALIGAGLMLAADFGARMAEFPYELPLGLFALLIGAPWLIWLMMRSGR</sequence>
<evidence type="ECO:0000256" key="2">
    <source>
        <dbReference type="ARBA" id="ARBA00007935"/>
    </source>
</evidence>
<evidence type="ECO:0000256" key="1">
    <source>
        <dbReference type="ARBA" id="ARBA00004651"/>
    </source>
</evidence>
<evidence type="ECO:0000313" key="10">
    <source>
        <dbReference type="Proteomes" id="UP000199555"/>
    </source>
</evidence>
<accession>A0A1G9EJL3</accession>
<dbReference type="InterPro" id="IPR037294">
    <property type="entry name" value="ABC_BtuC-like"/>
</dbReference>
<evidence type="ECO:0000256" key="5">
    <source>
        <dbReference type="ARBA" id="ARBA00022692"/>
    </source>
</evidence>
<gene>
    <name evidence="9" type="ORF">SAMN04487971_10312</name>
</gene>
<dbReference type="NCBIfam" id="NF007866">
    <property type="entry name" value="PRK10577.1-2"/>
    <property type="match status" value="1"/>
</dbReference>
<feature type="transmembrane region" description="Helical" evidence="8">
    <location>
        <begin position="190"/>
        <end position="209"/>
    </location>
</feature>
<feature type="transmembrane region" description="Helical" evidence="8">
    <location>
        <begin position="504"/>
        <end position="530"/>
    </location>
</feature>
<feature type="transmembrane region" description="Helical" evidence="8">
    <location>
        <begin position="421"/>
        <end position="440"/>
    </location>
</feature>
<comment type="subcellular location">
    <subcellularLocation>
        <location evidence="1">Cell membrane</location>
        <topology evidence="1">Multi-pass membrane protein</topology>
    </subcellularLocation>
</comment>
<feature type="transmembrane region" description="Helical" evidence="8">
    <location>
        <begin position="348"/>
        <end position="369"/>
    </location>
</feature>
<dbReference type="EMBL" id="FNGE01000003">
    <property type="protein sequence ID" value="SDK76273.1"/>
    <property type="molecule type" value="Genomic_DNA"/>
</dbReference>
<feature type="transmembrane region" description="Helical" evidence="8">
    <location>
        <begin position="7"/>
        <end position="28"/>
    </location>
</feature>
<keyword evidence="3" id="KW-0813">Transport</keyword>
<dbReference type="GO" id="GO:0005886">
    <property type="term" value="C:plasma membrane"/>
    <property type="evidence" value="ECO:0007669"/>
    <property type="project" value="UniProtKB-SubCell"/>
</dbReference>
<dbReference type="PANTHER" id="PTHR30472:SF37">
    <property type="entry name" value="FE(3+) DICITRATE TRANSPORT SYSTEM PERMEASE PROTEIN FECD-RELATED"/>
    <property type="match status" value="1"/>
</dbReference>
<keyword evidence="5 8" id="KW-0812">Transmembrane</keyword>
<evidence type="ECO:0000313" key="9">
    <source>
        <dbReference type="EMBL" id="SDK76273.1"/>
    </source>
</evidence>
<feature type="transmembrane region" description="Helical" evidence="8">
    <location>
        <begin position="48"/>
        <end position="75"/>
    </location>
</feature>
<feature type="transmembrane region" description="Helical" evidence="8">
    <location>
        <begin position="248"/>
        <end position="266"/>
    </location>
</feature>
<feature type="transmembrane region" description="Helical" evidence="8">
    <location>
        <begin position="635"/>
        <end position="654"/>
    </location>
</feature>
<dbReference type="OrthoDB" id="9811975at2"/>
<comment type="similarity">
    <text evidence="2">Belongs to the binding-protein-dependent transport system permease family. FecCD subfamily.</text>
</comment>
<feature type="transmembrane region" description="Helical" evidence="8">
    <location>
        <begin position="144"/>
        <end position="170"/>
    </location>
</feature>
<dbReference type="AlphaFoldDB" id="A0A1G9EJL3"/>
<evidence type="ECO:0000256" key="8">
    <source>
        <dbReference type="SAM" id="Phobius"/>
    </source>
</evidence>
<name>A0A1G9EJL3_9RHOB</name>
<organism evidence="9 10">
    <name type="scientific">Paracoccus chinensis</name>
    <dbReference type="NCBI Taxonomy" id="525640"/>
    <lineage>
        <taxon>Bacteria</taxon>
        <taxon>Pseudomonadati</taxon>
        <taxon>Pseudomonadota</taxon>
        <taxon>Alphaproteobacteria</taxon>
        <taxon>Rhodobacterales</taxon>
        <taxon>Paracoccaceae</taxon>
        <taxon>Paracoccus</taxon>
    </lineage>
</organism>
<feature type="transmembrane region" description="Helical" evidence="8">
    <location>
        <begin position="477"/>
        <end position="498"/>
    </location>
</feature>